<feature type="transmembrane region" description="Helical" evidence="6">
    <location>
        <begin position="199"/>
        <end position="222"/>
    </location>
</feature>
<name>A0A0S4TS20_RALSL</name>
<dbReference type="InterPro" id="IPR047689">
    <property type="entry name" value="CopD"/>
</dbReference>
<dbReference type="AlphaFoldDB" id="A0A0S4TS20"/>
<evidence type="ECO:0000313" key="8">
    <source>
        <dbReference type="EMBL" id="CUV12859.1"/>
    </source>
</evidence>
<dbReference type="GO" id="GO:0005886">
    <property type="term" value="C:plasma membrane"/>
    <property type="evidence" value="ECO:0007669"/>
    <property type="project" value="UniProtKB-SubCell"/>
</dbReference>
<keyword evidence="5 6" id="KW-0472">Membrane</keyword>
<gene>
    <name evidence="8" type="primary">copD</name>
    <name evidence="8" type="ORF">RUN39_v1_470005</name>
</gene>
<evidence type="ECO:0000256" key="5">
    <source>
        <dbReference type="ARBA" id="ARBA00023136"/>
    </source>
</evidence>
<proteinExistence type="predicted"/>
<evidence type="ECO:0000256" key="4">
    <source>
        <dbReference type="ARBA" id="ARBA00022989"/>
    </source>
</evidence>
<evidence type="ECO:0000256" key="2">
    <source>
        <dbReference type="ARBA" id="ARBA00022475"/>
    </source>
</evidence>
<evidence type="ECO:0000256" key="1">
    <source>
        <dbReference type="ARBA" id="ARBA00004651"/>
    </source>
</evidence>
<keyword evidence="3 6" id="KW-0812">Transmembrane</keyword>
<dbReference type="NCBIfam" id="NF033808">
    <property type="entry name" value="copper_CopD"/>
    <property type="match status" value="1"/>
</dbReference>
<dbReference type="PANTHER" id="PTHR34820">
    <property type="entry name" value="INNER MEMBRANE PROTEIN YEBZ"/>
    <property type="match status" value="1"/>
</dbReference>
<dbReference type="PATRIC" id="fig|305.106.peg.2531"/>
<evidence type="ECO:0000256" key="3">
    <source>
        <dbReference type="ARBA" id="ARBA00022692"/>
    </source>
</evidence>
<feature type="transmembrane region" description="Helical" evidence="6">
    <location>
        <begin position="121"/>
        <end position="139"/>
    </location>
</feature>
<accession>A0A0S4TS20</accession>
<feature type="transmembrane region" description="Helical" evidence="6">
    <location>
        <begin position="284"/>
        <end position="303"/>
    </location>
</feature>
<feature type="domain" description="Copper resistance protein D" evidence="7">
    <location>
        <begin position="195"/>
        <end position="301"/>
    </location>
</feature>
<feature type="transmembrane region" description="Helical" evidence="6">
    <location>
        <begin position="84"/>
        <end position="109"/>
    </location>
</feature>
<reference evidence="8" key="1">
    <citation type="submission" date="2015-10" db="EMBL/GenBank/DDBJ databases">
        <authorList>
            <person name="Gilbert D.G."/>
        </authorList>
    </citation>
    <scope>NUCLEOTIDE SEQUENCE</scope>
    <source>
        <strain evidence="8">Phyl III-seqv23</strain>
    </source>
</reference>
<dbReference type="InterPro" id="IPR032694">
    <property type="entry name" value="CopC/D"/>
</dbReference>
<protein>
    <submittedName>
        <fullName evidence="8">Copper resistance protein D</fullName>
    </submittedName>
</protein>
<dbReference type="PANTHER" id="PTHR34820:SF4">
    <property type="entry name" value="INNER MEMBRANE PROTEIN YEBZ"/>
    <property type="match status" value="1"/>
</dbReference>
<evidence type="ECO:0000256" key="6">
    <source>
        <dbReference type="SAM" id="Phobius"/>
    </source>
</evidence>
<keyword evidence="2" id="KW-1003">Cell membrane</keyword>
<feature type="transmembrane region" description="Helical" evidence="6">
    <location>
        <begin position="12"/>
        <end position="32"/>
    </location>
</feature>
<sequence length="309" mass="31260">MADDGLNVALRFALYLDLMLVFGVALFGLRALRPEERASAIARRYVLVVAVSVAVGIVLSLWSAAVMAKAMAGAAEYAELTGHVFAMILGATAFGLAWAVRMAALVACLPAAVALRRHPTARFAVLAVLGATALATLTWAGHGAMDQGARGVLHAATDIAHLLVAGAWVGALAAFVLLSSARQLCAPDAAVTLSRASSGFAGLGTLIVATLAVTGVANYLFIVGPTVEGLLTTAYGGLLLAKLALFALMLGLAAANRFRLSPRLEAAARSGDPAGAVSALRASLIAEACLGGLILGLVAWLGVLSPPGA</sequence>
<evidence type="ECO:0000259" key="7">
    <source>
        <dbReference type="Pfam" id="PF05425"/>
    </source>
</evidence>
<keyword evidence="4 6" id="KW-1133">Transmembrane helix</keyword>
<dbReference type="GO" id="GO:0006825">
    <property type="term" value="P:copper ion transport"/>
    <property type="evidence" value="ECO:0007669"/>
    <property type="project" value="InterPro"/>
</dbReference>
<feature type="transmembrane region" description="Helical" evidence="6">
    <location>
        <begin position="159"/>
        <end position="178"/>
    </location>
</feature>
<dbReference type="EMBL" id="LN899819">
    <property type="protein sequence ID" value="CUV12859.1"/>
    <property type="molecule type" value="Genomic_DNA"/>
</dbReference>
<dbReference type="Pfam" id="PF05425">
    <property type="entry name" value="CopD"/>
    <property type="match status" value="1"/>
</dbReference>
<feature type="transmembrane region" description="Helical" evidence="6">
    <location>
        <begin position="234"/>
        <end position="255"/>
    </location>
</feature>
<comment type="subcellular location">
    <subcellularLocation>
        <location evidence="1">Cell membrane</location>
        <topology evidence="1">Multi-pass membrane protein</topology>
    </subcellularLocation>
</comment>
<feature type="transmembrane region" description="Helical" evidence="6">
    <location>
        <begin position="44"/>
        <end position="64"/>
    </location>
</feature>
<dbReference type="InterPro" id="IPR008457">
    <property type="entry name" value="Cu-R_CopD_dom"/>
</dbReference>
<organism evidence="8">
    <name type="scientific">Ralstonia solanacearum</name>
    <name type="common">Pseudomonas solanacearum</name>
    <dbReference type="NCBI Taxonomy" id="305"/>
    <lineage>
        <taxon>Bacteria</taxon>
        <taxon>Pseudomonadati</taxon>
        <taxon>Pseudomonadota</taxon>
        <taxon>Betaproteobacteria</taxon>
        <taxon>Burkholderiales</taxon>
        <taxon>Burkholderiaceae</taxon>
        <taxon>Ralstonia</taxon>
        <taxon>Ralstonia solanacearum species complex</taxon>
    </lineage>
</organism>